<evidence type="ECO:0000256" key="1">
    <source>
        <dbReference type="SAM" id="MobiDB-lite"/>
    </source>
</evidence>
<feature type="region of interest" description="Disordered" evidence="1">
    <location>
        <begin position="915"/>
        <end position="949"/>
    </location>
</feature>
<dbReference type="AlphaFoldDB" id="A0A7S3Y999"/>
<evidence type="ECO:0008006" key="3">
    <source>
        <dbReference type="Google" id="ProtNLM"/>
    </source>
</evidence>
<accession>A0A7S3Y999</accession>
<dbReference type="PANTHER" id="PTHR46500">
    <property type="entry name" value="CILIA- AND FLAGELLA-ASSOCIATED PROTEIN 221"/>
    <property type="match status" value="1"/>
</dbReference>
<feature type="compositionally biased region" description="Basic and acidic residues" evidence="1">
    <location>
        <begin position="915"/>
        <end position="944"/>
    </location>
</feature>
<dbReference type="InterPro" id="IPR013783">
    <property type="entry name" value="Ig-like_fold"/>
</dbReference>
<organism evidence="2">
    <name type="scientific">Lotharella globosa</name>
    <dbReference type="NCBI Taxonomy" id="91324"/>
    <lineage>
        <taxon>Eukaryota</taxon>
        <taxon>Sar</taxon>
        <taxon>Rhizaria</taxon>
        <taxon>Cercozoa</taxon>
        <taxon>Chlorarachniophyceae</taxon>
        <taxon>Lotharella</taxon>
    </lineage>
</organism>
<feature type="compositionally biased region" description="Basic and acidic residues" evidence="1">
    <location>
        <begin position="488"/>
        <end position="505"/>
    </location>
</feature>
<name>A0A7S3Y999_9EUKA</name>
<feature type="region of interest" description="Disordered" evidence="1">
    <location>
        <begin position="389"/>
        <end position="431"/>
    </location>
</feature>
<dbReference type="EMBL" id="HBIV01001345">
    <property type="protein sequence ID" value="CAE0644885.1"/>
    <property type="molecule type" value="Transcribed_RNA"/>
</dbReference>
<proteinExistence type="predicted"/>
<dbReference type="Gene3D" id="2.60.40.10">
    <property type="entry name" value="Immunoglobulins"/>
    <property type="match status" value="2"/>
</dbReference>
<sequence length="984" mass="111209">MSDTVGSEGTSTGQKKCGTKNVMASASSVLGTKLVADSYNYVSPSPLEDGQVYVQIGGNKIFDIQPSVVHFRKFEVGEESVETIKVTNVSSKSQRMHILHPPASSPFSIEYPRKLGTMAPGTTQLIRVRITPEEWKYYQGNLKIHTSTNLVVPLHAYPKIGKINVPRFIDMGNTLVGEIVTRKFSLTCKSPVQFEYKIICLQYNPNFKISPLEGVIPPNSSTSFTISFTPTRQVTTRMSIKLEISQFGYKPMIATIVGSATELARPGDARNPCLTIDNVQESRLQRAGSIEEFETQARKTLHRITSVDGTDKPTFLRLQSGSEISRTAMRMQTSMFTPETIPGKPESEPEDEFLRGVKIPDRFHQTAVNSILTFEPGKMTIAEMKEAIQQQQELQKKREAEVNRSLASPSSSSQKKSKSHPTDYSYKPDVDVGFGGDTDQMREMIFLRKLKDYITHENKLSINPTRERIGQKLITNEQRSQILAKWQQDNKDAARRRREEGRTRSKHDLTLSAHERVVYPMERDVDPVVFNEVGQNDWESRQVALDVFKQTVSTLVVRKRVQDRLVRLRRLTSRDDKAGGDGSVVKLQFKFNMSEETLKSISFPTVDRNDNTRVPKAIKPIPNVFPVQPFKLKTPFTYKLLDYKPIPLPALPVYFHPHNERALRAGALEEHPYPAPSGLARGKRGSIDVEEVTQAVMGSRRQFGRAVEENALLVHAKPADIFLNSEGKEQKAKENEHGADGDEVDPHIRSVCETIPSHLLSATSKLYPGTKSWQYLLLRSHPSLCLHSKMIPQSEVQTLGSEYALRPLPVGNRKKQKYYCYEENGSESMLSLRQNPLVTKRWQRPQTMSLDFKFADLVPLKHPHVDLDDQVPIQPKLDEEDFLSDSDSDDEETRFKPVVPSLDLCRTLFLDKEEKKDAEQDVEGGKSRSESQSKVEKDVLKAEADTNEEMNESRLKQLAVMPNLIKAVNKVTVSRNLRLANFLS</sequence>
<dbReference type="GO" id="GO:0044458">
    <property type="term" value="P:motile cilium assembly"/>
    <property type="evidence" value="ECO:0007669"/>
    <property type="project" value="TreeGrafter"/>
</dbReference>
<feature type="region of interest" description="Disordered" evidence="1">
    <location>
        <begin position="486"/>
        <end position="505"/>
    </location>
</feature>
<dbReference type="GO" id="GO:0003341">
    <property type="term" value="P:cilium movement"/>
    <property type="evidence" value="ECO:0007669"/>
    <property type="project" value="InterPro"/>
</dbReference>
<reference evidence="2" key="1">
    <citation type="submission" date="2021-01" db="EMBL/GenBank/DDBJ databases">
        <authorList>
            <person name="Corre E."/>
            <person name="Pelletier E."/>
            <person name="Niang G."/>
            <person name="Scheremetjew M."/>
            <person name="Finn R."/>
            <person name="Kale V."/>
            <person name="Holt S."/>
            <person name="Cochrane G."/>
            <person name="Meng A."/>
            <person name="Brown T."/>
            <person name="Cohen L."/>
        </authorList>
    </citation>
    <scope>NUCLEOTIDE SEQUENCE</scope>
    <source>
        <strain evidence="2">CCCM811</strain>
    </source>
</reference>
<dbReference type="GO" id="GO:0097729">
    <property type="term" value="C:9+2 motile cilium"/>
    <property type="evidence" value="ECO:0007669"/>
    <property type="project" value="TreeGrafter"/>
</dbReference>
<evidence type="ECO:0000313" key="2">
    <source>
        <dbReference type="EMBL" id="CAE0644885.1"/>
    </source>
</evidence>
<dbReference type="PANTHER" id="PTHR46500:SF1">
    <property type="entry name" value="CILIA- AND FLAGELLA-ASSOCIATED PROTEIN 221"/>
    <property type="match status" value="1"/>
</dbReference>
<protein>
    <recommendedName>
        <fullName evidence="3">Abnormal spindle-like microcephaly-associated protein ASH domain-containing protein</fullName>
    </recommendedName>
</protein>
<dbReference type="InterPro" id="IPR029676">
    <property type="entry name" value="CFAP221"/>
</dbReference>
<feature type="compositionally biased region" description="Low complexity" evidence="1">
    <location>
        <begin position="405"/>
        <end position="414"/>
    </location>
</feature>
<gene>
    <name evidence="2" type="ORF">LGLO00237_LOCUS930</name>
</gene>
<dbReference type="Pfam" id="PF14874">
    <property type="entry name" value="PapD-like"/>
    <property type="match status" value="1"/>
</dbReference>